<dbReference type="RefSeq" id="WP_013445263.1">
    <property type="nucleotide sequence ID" value="NC_014734.1"/>
</dbReference>
<reference evidence="2 3" key="2">
    <citation type="journal article" date="2011" name="Stand. Genomic Sci.">
        <title>Complete genome sequence of Paludibacter propionicigenes type strain (WB4).</title>
        <authorList>
            <person name="Gronow S."/>
            <person name="Munk C."/>
            <person name="Lapidus A."/>
            <person name="Nolan M."/>
            <person name="Lucas S."/>
            <person name="Hammon N."/>
            <person name="Deshpande S."/>
            <person name="Cheng J.F."/>
            <person name="Tapia R."/>
            <person name="Han C."/>
            <person name="Goodwin L."/>
            <person name="Pitluck S."/>
            <person name="Liolios K."/>
            <person name="Ivanova N."/>
            <person name="Mavromatis K."/>
            <person name="Mikhailova N."/>
            <person name="Pati A."/>
            <person name="Chen A."/>
            <person name="Palaniappan K."/>
            <person name="Land M."/>
            <person name="Hauser L."/>
            <person name="Chang Y.J."/>
            <person name="Jeffries C.D."/>
            <person name="Brambilla E."/>
            <person name="Rohde M."/>
            <person name="Goker M."/>
            <person name="Detter J.C."/>
            <person name="Woyke T."/>
            <person name="Bristow J."/>
            <person name="Eisen J.A."/>
            <person name="Markowitz V."/>
            <person name="Hugenholtz P."/>
            <person name="Kyrpides N.C."/>
            <person name="Klenk H.P."/>
        </authorList>
    </citation>
    <scope>NUCLEOTIDE SEQUENCE [LARGE SCALE GENOMIC DNA]</scope>
    <source>
        <strain evidence="3">DSM 17365 / JCM 13257 / WB4</strain>
    </source>
</reference>
<evidence type="ECO:0000313" key="3">
    <source>
        <dbReference type="Proteomes" id="UP000008718"/>
    </source>
</evidence>
<feature type="signal peptide" evidence="1">
    <location>
        <begin position="1"/>
        <end position="21"/>
    </location>
</feature>
<dbReference type="Proteomes" id="UP000008718">
    <property type="component" value="Chromosome"/>
</dbReference>
<reference key="1">
    <citation type="submission" date="2010-11" db="EMBL/GenBank/DDBJ databases">
        <title>The complete genome of Paludibacter propionicigenes DSM 17365.</title>
        <authorList>
            <consortium name="US DOE Joint Genome Institute (JGI-PGF)"/>
            <person name="Lucas S."/>
            <person name="Copeland A."/>
            <person name="Lapidus A."/>
            <person name="Bruce D."/>
            <person name="Goodwin L."/>
            <person name="Pitluck S."/>
            <person name="Kyrpides N."/>
            <person name="Mavromatis K."/>
            <person name="Ivanova N."/>
            <person name="Munk A.C."/>
            <person name="Brettin T."/>
            <person name="Detter J.C."/>
            <person name="Han C."/>
            <person name="Tapia R."/>
            <person name="Land M."/>
            <person name="Hauser L."/>
            <person name="Markowitz V."/>
            <person name="Cheng J.-F."/>
            <person name="Hugenholtz P."/>
            <person name="Woyke T."/>
            <person name="Wu D."/>
            <person name="Gronow S."/>
            <person name="Wellnitz S."/>
            <person name="Brambilla E."/>
            <person name="Klenk H.-P."/>
            <person name="Eisen J.A."/>
        </authorList>
    </citation>
    <scope>NUCLEOTIDE SEQUENCE</scope>
    <source>
        <strain>WB4</strain>
    </source>
</reference>
<evidence type="ECO:0000313" key="2">
    <source>
        <dbReference type="EMBL" id="ADQ79894.1"/>
    </source>
</evidence>
<dbReference type="eggNOG" id="ENOG5033CZN">
    <property type="taxonomic scope" value="Bacteria"/>
</dbReference>
<keyword evidence="3" id="KW-1185">Reference proteome</keyword>
<sequence length="207" mass="23356">MKSIKCFLTSLLLLFSIVLSAQDFAPVVQNVNKAQRVSDYIQVRSQLERFLLAQPQLSLATYYLAYVDIQLSLVTPDVDKKTKYLAEAETYLNKFSELKDIDKSEFFTLKGLRLYALMALDPQINGPKYSGEIVSAYATALAINPNNPRAIILSALFKNDMAKYLQQTYDNFPKDIEKASALFAAQDSMLLTPTWGKSWVVFALSKK</sequence>
<protein>
    <submittedName>
        <fullName evidence="2">Uncharacterized protein</fullName>
    </submittedName>
</protein>
<proteinExistence type="predicted"/>
<dbReference type="EMBL" id="CP002345">
    <property type="protein sequence ID" value="ADQ79894.1"/>
    <property type="molecule type" value="Genomic_DNA"/>
</dbReference>
<name>E4T5A0_PALPW</name>
<dbReference type="AlphaFoldDB" id="E4T5A0"/>
<dbReference type="KEGG" id="ppn:Palpr_1755"/>
<accession>E4T5A0</accession>
<dbReference type="OrthoDB" id="1150971at2"/>
<gene>
    <name evidence="2" type="ordered locus">Palpr_1755</name>
</gene>
<dbReference type="HOGENOM" id="CLU_1303986_0_0_10"/>
<keyword evidence="1" id="KW-0732">Signal</keyword>
<evidence type="ECO:0000256" key="1">
    <source>
        <dbReference type="SAM" id="SignalP"/>
    </source>
</evidence>
<feature type="chain" id="PRO_5003186866" evidence="1">
    <location>
        <begin position="22"/>
        <end position="207"/>
    </location>
</feature>
<dbReference type="STRING" id="694427.Palpr_1755"/>
<organism evidence="2 3">
    <name type="scientific">Paludibacter propionicigenes (strain DSM 17365 / JCM 13257 / WB4)</name>
    <dbReference type="NCBI Taxonomy" id="694427"/>
    <lineage>
        <taxon>Bacteria</taxon>
        <taxon>Pseudomonadati</taxon>
        <taxon>Bacteroidota</taxon>
        <taxon>Bacteroidia</taxon>
        <taxon>Bacteroidales</taxon>
        <taxon>Paludibacteraceae</taxon>
        <taxon>Paludibacter</taxon>
    </lineage>
</organism>